<keyword evidence="4 5" id="KW-0472">Membrane</keyword>
<keyword evidence="7" id="KW-0966">Cell projection</keyword>
<evidence type="ECO:0000313" key="7">
    <source>
        <dbReference type="EMBL" id="MFD1777905.1"/>
    </source>
</evidence>
<evidence type="ECO:0000256" key="4">
    <source>
        <dbReference type="ARBA" id="ARBA00023136"/>
    </source>
</evidence>
<evidence type="ECO:0000256" key="5">
    <source>
        <dbReference type="RuleBase" id="RU362064"/>
    </source>
</evidence>
<comment type="caution">
    <text evidence="7">The sequence shown here is derived from an EMBL/GenBank/DDBJ whole genome shotgun (WGS) entry which is preliminary data.</text>
</comment>
<evidence type="ECO:0000256" key="2">
    <source>
        <dbReference type="ARBA" id="ARBA00022692"/>
    </source>
</evidence>
<name>A0ABW4MNB7_9BACI</name>
<keyword evidence="7" id="KW-0282">Flagellum</keyword>
<dbReference type="Proteomes" id="UP001597227">
    <property type="component" value="Unassembled WGS sequence"/>
</dbReference>
<dbReference type="InterPro" id="IPR022781">
    <property type="entry name" value="Flagellar_biosynth_FliO"/>
</dbReference>
<evidence type="ECO:0000256" key="1">
    <source>
        <dbReference type="ARBA" id="ARBA00022475"/>
    </source>
</evidence>
<keyword evidence="2 5" id="KW-0812">Transmembrane</keyword>
<comment type="similarity">
    <text evidence="5">Belongs to the FliO/MopB family.</text>
</comment>
<evidence type="ECO:0000256" key="3">
    <source>
        <dbReference type="ARBA" id="ARBA00022989"/>
    </source>
</evidence>
<keyword evidence="3 5" id="KW-1133">Transmembrane helix</keyword>
<evidence type="ECO:0000313" key="8">
    <source>
        <dbReference type="Proteomes" id="UP001597227"/>
    </source>
</evidence>
<keyword evidence="7" id="KW-0969">Cilium</keyword>
<keyword evidence="6" id="KW-0732">Signal</keyword>
<organism evidence="7 8">
    <name type="scientific">Fredinandcohnia salidurans</name>
    <dbReference type="NCBI Taxonomy" id="2595041"/>
    <lineage>
        <taxon>Bacteria</taxon>
        <taxon>Bacillati</taxon>
        <taxon>Bacillota</taxon>
        <taxon>Bacilli</taxon>
        <taxon>Bacillales</taxon>
        <taxon>Bacillaceae</taxon>
        <taxon>Fredinandcohnia</taxon>
    </lineage>
</organism>
<keyword evidence="8" id="KW-1185">Reference proteome</keyword>
<gene>
    <name evidence="7" type="primary">fliO</name>
    <name evidence="7" type="ORF">ACFSFW_04430</name>
</gene>
<reference evidence="8" key="1">
    <citation type="journal article" date="2019" name="Int. J. Syst. Evol. Microbiol.">
        <title>The Global Catalogue of Microorganisms (GCM) 10K type strain sequencing project: providing services to taxonomists for standard genome sequencing and annotation.</title>
        <authorList>
            <consortium name="The Broad Institute Genomics Platform"/>
            <consortium name="The Broad Institute Genome Sequencing Center for Infectious Disease"/>
            <person name="Wu L."/>
            <person name="Ma J."/>
        </authorList>
    </citation>
    <scope>NUCLEOTIDE SEQUENCE [LARGE SCALE GENOMIC DNA]</scope>
    <source>
        <strain evidence="8">CCUG 15531</strain>
    </source>
</reference>
<evidence type="ECO:0000256" key="6">
    <source>
        <dbReference type="SAM" id="SignalP"/>
    </source>
</evidence>
<dbReference type="RefSeq" id="WP_304215609.1">
    <property type="nucleotide sequence ID" value="NZ_JBHUEK010000007.1"/>
</dbReference>
<feature type="chain" id="PRO_5045576064" description="Flagellar protein" evidence="6">
    <location>
        <begin position="26"/>
        <end position="215"/>
    </location>
</feature>
<protein>
    <recommendedName>
        <fullName evidence="5">Flagellar protein</fullName>
    </recommendedName>
</protein>
<proteinExistence type="inferred from homology"/>
<keyword evidence="1 5" id="KW-1003">Cell membrane</keyword>
<keyword evidence="5" id="KW-0975">Bacterial flagellum</keyword>
<sequence>MKYIKKVILALIFFHALLVTFPVQAEDGHIDKSVSDALGNQEKQVDKEQETDAIETAESANELTAGDFFKMIFTTLFVIALIYLLLKFVNKRNRMFNQHRFIENLGGTSLGTNRSIQIVKVGERILVVGVGDTVQLLKEIKDTDEINEILEQHNASLDSMIQPRDILNRMIQKRKEVKDGDQTHFSSMLQKQLSELKQGRKKIVEQLENKESSKE</sequence>
<feature type="transmembrane region" description="Helical" evidence="5">
    <location>
        <begin position="68"/>
        <end position="86"/>
    </location>
</feature>
<feature type="signal peptide" evidence="6">
    <location>
        <begin position="1"/>
        <end position="25"/>
    </location>
</feature>
<dbReference type="Pfam" id="PF04347">
    <property type="entry name" value="FliO"/>
    <property type="match status" value="1"/>
</dbReference>
<dbReference type="EMBL" id="JBHUEK010000007">
    <property type="protein sequence ID" value="MFD1777905.1"/>
    <property type="molecule type" value="Genomic_DNA"/>
</dbReference>
<dbReference type="NCBIfam" id="TIGR03500">
    <property type="entry name" value="FliO_TIGR"/>
    <property type="match status" value="1"/>
</dbReference>
<comment type="subcellular location">
    <subcellularLocation>
        <location evidence="5">Cell membrane</location>
    </subcellularLocation>
    <subcellularLocation>
        <location evidence="5">Bacterial flagellum basal body</location>
    </subcellularLocation>
</comment>
<accession>A0ABW4MNB7</accession>